<dbReference type="EMBL" id="JQFK01001032">
    <property type="protein sequence ID" value="KGK35038.1"/>
    <property type="molecule type" value="Genomic_DNA"/>
</dbReference>
<evidence type="ECO:0000313" key="2">
    <source>
        <dbReference type="Proteomes" id="UP000029867"/>
    </source>
</evidence>
<gene>
    <name evidence="1" type="ORF">JL09_g5813</name>
</gene>
<evidence type="ECO:0000313" key="1">
    <source>
        <dbReference type="EMBL" id="KGK35038.1"/>
    </source>
</evidence>
<dbReference type="AlphaFoldDB" id="A0A099NQK4"/>
<reference evidence="2" key="1">
    <citation type="journal article" date="2014" name="Microb. Cell Fact.">
        <title>Exploiting Issatchenkia orientalis SD108 for succinic acid production.</title>
        <authorList>
            <person name="Xiao H."/>
            <person name="Shao Z."/>
            <person name="Jiang Y."/>
            <person name="Dole S."/>
            <person name="Zhao H."/>
        </authorList>
    </citation>
    <scope>NUCLEOTIDE SEQUENCE [LARGE SCALE GENOMIC DNA]</scope>
    <source>
        <strain evidence="2">SD108</strain>
    </source>
</reference>
<comment type="caution">
    <text evidence="1">The sequence shown here is derived from an EMBL/GenBank/DDBJ whole genome shotgun (WGS) entry which is preliminary data.</text>
</comment>
<dbReference type="Proteomes" id="UP000029867">
    <property type="component" value="Unassembled WGS sequence"/>
</dbReference>
<accession>A0A099NQK4</accession>
<name>A0A099NQK4_PICKU</name>
<organism evidence="1 2">
    <name type="scientific">Pichia kudriavzevii</name>
    <name type="common">Yeast</name>
    <name type="synonym">Issatchenkia orientalis</name>
    <dbReference type="NCBI Taxonomy" id="4909"/>
    <lineage>
        <taxon>Eukaryota</taxon>
        <taxon>Fungi</taxon>
        <taxon>Dikarya</taxon>
        <taxon>Ascomycota</taxon>
        <taxon>Saccharomycotina</taxon>
        <taxon>Pichiomycetes</taxon>
        <taxon>Pichiales</taxon>
        <taxon>Pichiaceae</taxon>
        <taxon>Pichia</taxon>
    </lineage>
</organism>
<proteinExistence type="predicted"/>
<dbReference type="HOGENOM" id="CLU_3392447_0_0_1"/>
<sequence length="32" mass="3649">MSQEKFSTFPDPKEVFIPLSEEQLAILEAQPV</sequence>
<protein>
    <submittedName>
        <fullName evidence="1">Uncharacterized protein</fullName>
    </submittedName>
</protein>